<organism evidence="3 4">
    <name type="scientific">Macleaya cordata</name>
    <name type="common">Five-seeded plume-poppy</name>
    <name type="synonym">Bocconia cordata</name>
    <dbReference type="NCBI Taxonomy" id="56857"/>
    <lineage>
        <taxon>Eukaryota</taxon>
        <taxon>Viridiplantae</taxon>
        <taxon>Streptophyta</taxon>
        <taxon>Embryophyta</taxon>
        <taxon>Tracheophyta</taxon>
        <taxon>Spermatophyta</taxon>
        <taxon>Magnoliopsida</taxon>
        <taxon>Ranunculales</taxon>
        <taxon>Papaveraceae</taxon>
        <taxon>Papaveroideae</taxon>
        <taxon>Macleaya</taxon>
    </lineage>
</organism>
<reference evidence="3 4" key="1">
    <citation type="journal article" date="2017" name="Mol. Plant">
        <title>The Genome of Medicinal Plant Macleaya cordata Provides New Insights into Benzylisoquinoline Alkaloids Metabolism.</title>
        <authorList>
            <person name="Liu X."/>
            <person name="Liu Y."/>
            <person name="Huang P."/>
            <person name="Ma Y."/>
            <person name="Qing Z."/>
            <person name="Tang Q."/>
            <person name="Cao H."/>
            <person name="Cheng P."/>
            <person name="Zheng Y."/>
            <person name="Yuan Z."/>
            <person name="Zhou Y."/>
            <person name="Liu J."/>
            <person name="Tang Z."/>
            <person name="Zhuo Y."/>
            <person name="Zhang Y."/>
            <person name="Yu L."/>
            <person name="Huang J."/>
            <person name="Yang P."/>
            <person name="Peng Q."/>
            <person name="Zhang J."/>
            <person name="Jiang W."/>
            <person name="Zhang Z."/>
            <person name="Lin K."/>
            <person name="Ro D.K."/>
            <person name="Chen X."/>
            <person name="Xiong X."/>
            <person name="Shang Y."/>
            <person name="Huang S."/>
            <person name="Zeng J."/>
        </authorList>
    </citation>
    <scope>NUCLEOTIDE SEQUENCE [LARGE SCALE GENOMIC DNA]</scope>
    <source>
        <strain evidence="4">cv. BLH2017</strain>
        <tissue evidence="3">Root</tissue>
    </source>
</reference>
<name>A0A200QHX9_MACCD</name>
<dbReference type="AlphaFoldDB" id="A0A200QHX9"/>
<dbReference type="InParanoid" id="A0A200QHX9"/>
<dbReference type="Pfam" id="PF00646">
    <property type="entry name" value="F-box"/>
    <property type="match status" value="1"/>
</dbReference>
<proteinExistence type="predicted"/>
<keyword evidence="1" id="KW-0812">Transmembrane</keyword>
<evidence type="ECO:0000313" key="4">
    <source>
        <dbReference type="Proteomes" id="UP000195402"/>
    </source>
</evidence>
<keyword evidence="1" id="KW-0472">Membrane</keyword>
<feature type="domain" description="F-box" evidence="2">
    <location>
        <begin position="25"/>
        <end position="62"/>
    </location>
</feature>
<dbReference type="InterPro" id="IPR045283">
    <property type="entry name" value="AT3G44326-like"/>
</dbReference>
<dbReference type="Gene3D" id="1.20.1280.50">
    <property type="match status" value="1"/>
</dbReference>
<dbReference type="PANTHER" id="PTHR33736">
    <property type="entry name" value="F-BOX PROTEIN-RELATED"/>
    <property type="match status" value="1"/>
</dbReference>
<dbReference type="OrthoDB" id="671172at2759"/>
<dbReference type="InterPro" id="IPR001810">
    <property type="entry name" value="F-box_dom"/>
</dbReference>
<evidence type="ECO:0000259" key="2">
    <source>
        <dbReference type="Pfam" id="PF00646"/>
    </source>
</evidence>
<sequence>MVRLSPAPTTAVDEGGATTISAVHPDVLLTHILSRLDGPTLASASCASSQLLNLSTQENLWSDICHSTWHSTLDPRMRHLISNFPNGPRSFFSDSFPLLSSNPTPSQKSPHPPPSPPPEIISAVDLHYKNKLIFSKVQETQTLTNWFSCSPFRIDLLDPKDVIPTSIPHTKNICQDLAENLTLSWIIVDPMGHRAANFSSWRPVSVQRHWLSGEIQVRFATILGGAGQTDNTTELVQCGILVAFGGCEDGDMIVREVSLQVEDMDGINLNGKDSLEILQVGIERGERKKGKSREERKDKYEKYLKMKTEREEMKLRRERRLDSMCIAFGLSVLTLFSMFVLYR</sequence>
<keyword evidence="1" id="KW-1133">Transmembrane helix</keyword>
<accession>A0A200QHX9</accession>
<dbReference type="STRING" id="56857.A0A200QHX9"/>
<protein>
    <recommendedName>
        <fullName evidence="2">F-box domain-containing protein</fullName>
    </recommendedName>
</protein>
<dbReference type="SUPFAM" id="SSF81383">
    <property type="entry name" value="F-box domain"/>
    <property type="match status" value="1"/>
</dbReference>
<comment type="caution">
    <text evidence="3">The sequence shown here is derived from an EMBL/GenBank/DDBJ whole genome shotgun (WGS) entry which is preliminary data.</text>
</comment>
<dbReference type="InterPro" id="IPR036047">
    <property type="entry name" value="F-box-like_dom_sf"/>
</dbReference>
<evidence type="ECO:0000256" key="1">
    <source>
        <dbReference type="SAM" id="Phobius"/>
    </source>
</evidence>
<dbReference type="Proteomes" id="UP000195402">
    <property type="component" value="Unassembled WGS sequence"/>
</dbReference>
<dbReference type="OMA" id="RYEAKRM"/>
<dbReference type="PANTHER" id="PTHR33736:SF13">
    <property type="entry name" value="OS11G0155100 PROTEIN"/>
    <property type="match status" value="1"/>
</dbReference>
<gene>
    <name evidence="3" type="ORF">BVC80_1751g217</name>
</gene>
<dbReference type="FunCoup" id="A0A200QHX9">
    <property type="interactions" value="14"/>
</dbReference>
<feature type="transmembrane region" description="Helical" evidence="1">
    <location>
        <begin position="323"/>
        <end position="342"/>
    </location>
</feature>
<evidence type="ECO:0000313" key="3">
    <source>
        <dbReference type="EMBL" id="OVA10042.1"/>
    </source>
</evidence>
<dbReference type="EMBL" id="MVGT01002043">
    <property type="protein sequence ID" value="OVA10042.1"/>
    <property type="molecule type" value="Genomic_DNA"/>
</dbReference>
<keyword evidence="4" id="KW-1185">Reference proteome</keyword>